<evidence type="ECO:0000259" key="1">
    <source>
        <dbReference type="Pfam" id="PF13403"/>
    </source>
</evidence>
<dbReference type="InterPro" id="IPR006141">
    <property type="entry name" value="Intein_N"/>
</dbReference>
<sequence>MPTTYKDQFFEIDPGTSPAPGTPVTVFRAQMTDVNDNGLIDDNDNDLFNGVQITRVWEGDTLTVNVPGVGTVTYTGTTFYLATGNPVFTPTDGQVLQNGTVAGSSFVTSSTEMDVGDFGPTCFTTGARIDVPGGMRRIEEIAVGDLVETLDDGAQPVRAILRQTVRAYGAFAPIHFAAGALGQERAFAVSPEHRMLIADWRAALLMGCDEALVAAKHLVNGTSVQRIEGGSVTYIHLVFDDHQIVTADGCQSESCLPDPALIARMDPKQVELLQLFGAESVRTVAHRAEAICLRAA</sequence>
<dbReference type="RefSeq" id="WP_212704296.1">
    <property type="nucleotide sequence ID" value="NZ_CP073581.1"/>
</dbReference>
<dbReference type="InterPro" id="IPR028992">
    <property type="entry name" value="Hedgehog/Intein_dom"/>
</dbReference>
<dbReference type="KEGG" id="sual:KDD17_14395"/>
<dbReference type="SUPFAM" id="SSF51294">
    <property type="entry name" value="Hedgehog/intein (Hint) domain"/>
    <property type="match status" value="1"/>
</dbReference>
<proteinExistence type="predicted"/>
<gene>
    <name evidence="2" type="ORF">KDD17_14395</name>
</gene>
<keyword evidence="3" id="KW-1185">Reference proteome</keyword>
<feature type="domain" description="Hedgehog/Intein (Hint)" evidence="1">
    <location>
        <begin position="121"/>
        <end position="258"/>
    </location>
</feature>
<evidence type="ECO:0000313" key="3">
    <source>
        <dbReference type="Proteomes" id="UP000683291"/>
    </source>
</evidence>
<dbReference type="AlphaFoldDB" id="A0A975PLU4"/>
<name>A0A975PLU4_9RHOB</name>
<accession>A0A975PLU4</accession>
<reference evidence="2" key="1">
    <citation type="submission" date="2021-04" db="EMBL/GenBank/DDBJ databases">
        <title>Complete genome sequence for Sulfitobacter sp. strain JK7-1.</title>
        <authorList>
            <person name="Park S.-J."/>
        </authorList>
    </citation>
    <scope>NUCLEOTIDE SEQUENCE</scope>
    <source>
        <strain evidence="2">JK7-1</strain>
    </source>
</reference>
<dbReference type="GO" id="GO:0016539">
    <property type="term" value="P:intein-mediated protein splicing"/>
    <property type="evidence" value="ECO:0007669"/>
    <property type="project" value="InterPro"/>
</dbReference>
<organism evidence="2 3">
    <name type="scientific">Sulfitobacter albidus</name>
    <dbReference type="NCBI Taxonomy" id="2829501"/>
    <lineage>
        <taxon>Bacteria</taxon>
        <taxon>Pseudomonadati</taxon>
        <taxon>Pseudomonadota</taxon>
        <taxon>Alphaproteobacteria</taxon>
        <taxon>Rhodobacterales</taxon>
        <taxon>Roseobacteraceae</taxon>
        <taxon>Sulfitobacter</taxon>
    </lineage>
</organism>
<dbReference type="Proteomes" id="UP000683291">
    <property type="component" value="Chromosome 1"/>
</dbReference>
<dbReference type="EMBL" id="CP073581">
    <property type="protein sequence ID" value="QUJ76098.1"/>
    <property type="molecule type" value="Genomic_DNA"/>
</dbReference>
<dbReference type="PROSITE" id="PS50817">
    <property type="entry name" value="INTEIN_N_TER"/>
    <property type="match status" value="1"/>
</dbReference>
<protein>
    <submittedName>
        <fullName evidence="2">Hint domain-containing protein</fullName>
    </submittedName>
</protein>
<dbReference type="Gene3D" id="2.170.16.10">
    <property type="entry name" value="Hedgehog/Intein (Hint) domain"/>
    <property type="match status" value="1"/>
</dbReference>
<dbReference type="InterPro" id="IPR036844">
    <property type="entry name" value="Hint_dom_sf"/>
</dbReference>
<evidence type="ECO:0000313" key="2">
    <source>
        <dbReference type="EMBL" id="QUJ76098.1"/>
    </source>
</evidence>
<dbReference type="Pfam" id="PF13403">
    <property type="entry name" value="Hint_2"/>
    <property type="match status" value="1"/>
</dbReference>